<feature type="transmembrane region" description="Helical" evidence="7">
    <location>
        <begin position="106"/>
        <end position="123"/>
    </location>
</feature>
<evidence type="ECO:0000313" key="10">
    <source>
        <dbReference type="Proteomes" id="UP001596055"/>
    </source>
</evidence>
<feature type="region of interest" description="Disordered" evidence="6">
    <location>
        <begin position="315"/>
        <end position="335"/>
    </location>
</feature>
<dbReference type="RefSeq" id="WP_248158649.1">
    <property type="nucleotide sequence ID" value="NZ_JAKZAJ010000004.1"/>
</dbReference>
<evidence type="ECO:0000256" key="5">
    <source>
        <dbReference type="ARBA" id="ARBA00023136"/>
    </source>
</evidence>
<dbReference type="InterPro" id="IPR001851">
    <property type="entry name" value="ABC_transp_permease"/>
</dbReference>
<evidence type="ECO:0000256" key="2">
    <source>
        <dbReference type="ARBA" id="ARBA00022475"/>
    </source>
</evidence>
<proteinExistence type="predicted"/>
<accession>A0ABW0RNZ4</accession>
<feature type="transmembrane region" description="Helical" evidence="7">
    <location>
        <begin position="242"/>
        <end position="267"/>
    </location>
</feature>
<feature type="transmembrane region" description="Helical" evidence="7">
    <location>
        <begin position="279"/>
        <end position="297"/>
    </location>
</feature>
<sequence length="335" mass="36657">MKPGAKMALLALAIVFPALASNEYQVYVMASAFVWAIAVYGLNIITGYCGQLNLAHGGFFAIGAYTLGLLTSDAGWSFWPAFVAALLVTAVLGFLVGVVSLRLKEHYFAIFTLCVGFIIYLLMDKWEELTHGPVGVRDIAAPYGFGVVDFTETTPFYYLVLAFLVFSIWFMGRLSRSLLGRTFIAIRNGDELAQSLGINLMRNKVLAFVLSTTYAGLAGALYAGMVRFIGPEEANIIHTFDMITYLLVGGIGTLTGPLLGTISIVWITQSLQFLEEYRMILFGPLLVVLVIFFPRGITGQFLTWMHHKAQTLSPAKKEKASKVQTATSGEVKNNA</sequence>
<dbReference type="CDD" id="cd06581">
    <property type="entry name" value="TM_PBP1_LivM_like"/>
    <property type="match status" value="1"/>
</dbReference>
<keyword evidence="2" id="KW-1003">Cell membrane</keyword>
<dbReference type="InterPro" id="IPR043428">
    <property type="entry name" value="LivM-like"/>
</dbReference>
<keyword evidence="4 7" id="KW-1133">Transmembrane helix</keyword>
<dbReference type="Proteomes" id="UP001596055">
    <property type="component" value="Unassembled WGS sequence"/>
</dbReference>
<feature type="transmembrane region" description="Helical" evidence="7">
    <location>
        <begin position="30"/>
        <end position="49"/>
    </location>
</feature>
<evidence type="ECO:0000256" key="8">
    <source>
        <dbReference type="SAM" id="SignalP"/>
    </source>
</evidence>
<keyword evidence="5 7" id="KW-0472">Membrane</keyword>
<dbReference type="EMBL" id="JBHSNL010000006">
    <property type="protein sequence ID" value="MFC5546552.1"/>
    <property type="molecule type" value="Genomic_DNA"/>
</dbReference>
<keyword evidence="3 7" id="KW-0812">Transmembrane</keyword>
<feature type="signal peptide" evidence="8">
    <location>
        <begin position="1"/>
        <end position="20"/>
    </location>
</feature>
<feature type="transmembrane region" description="Helical" evidence="7">
    <location>
        <begin position="205"/>
        <end position="230"/>
    </location>
</feature>
<dbReference type="Pfam" id="PF02653">
    <property type="entry name" value="BPD_transp_2"/>
    <property type="match status" value="1"/>
</dbReference>
<keyword evidence="8" id="KW-0732">Signal</keyword>
<dbReference type="PANTHER" id="PTHR30482">
    <property type="entry name" value="HIGH-AFFINITY BRANCHED-CHAIN AMINO ACID TRANSPORT SYSTEM PERMEASE"/>
    <property type="match status" value="1"/>
</dbReference>
<gene>
    <name evidence="9" type="ORF">ACFPQA_15920</name>
</gene>
<organism evidence="9 10">
    <name type="scientific">Marinobacter koreensis</name>
    <dbReference type="NCBI Taxonomy" id="335974"/>
    <lineage>
        <taxon>Bacteria</taxon>
        <taxon>Pseudomonadati</taxon>
        <taxon>Pseudomonadota</taxon>
        <taxon>Gammaproteobacteria</taxon>
        <taxon>Pseudomonadales</taxon>
        <taxon>Marinobacteraceae</taxon>
        <taxon>Marinobacter</taxon>
    </lineage>
</organism>
<name>A0ABW0RNZ4_9GAMM</name>
<feature type="transmembrane region" description="Helical" evidence="7">
    <location>
        <begin position="54"/>
        <end position="72"/>
    </location>
</feature>
<protein>
    <submittedName>
        <fullName evidence="9">Branched-chain amino acid ABC transporter permease</fullName>
    </submittedName>
</protein>
<evidence type="ECO:0000256" key="6">
    <source>
        <dbReference type="SAM" id="MobiDB-lite"/>
    </source>
</evidence>
<evidence type="ECO:0000256" key="1">
    <source>
        <dbReference type="ARBA" id="ARBA00004429"/>
    </source>
</evidence>
<evidence type="ECO:0000256" key="7">
    <source>
        <dbReference type="SAM" id="Phobius"/>
    </source>
</evidence>
<evidence type="ECO:0000313" key="9">
    <source>
        <dbReference type="EMBL" id="MFC5546552.1"/>
    </source>
</evidence>
<dbReference type="PANTHER" id="PTHR30482:SF10">
    <property type="entry name" value="HIGH-AFFINITY BRANCHED-CHAIN AMINO ACID TRANSPORT PROTEIN BRAE"/>
    <property type="match status" value="1"/>
</dbReference>
<feature type="transmembrane region" description="Helical" evidence="7">
    <location>
        <begin position="155"/>
        <end position="172"/>
    </location>
</feature>
<comment type="caution">
    <text evidence="9">The sequence shown here is derived from an EMBL/GenBank/DDBJ whole genome shotgun (WGS) entry which is preliminary data.</text>
</comment>
<feature type="chain" id="PRO_5046360409" evidence="8">
    <location>
        <begin position="21"/>
        <end position="335"/>
    </location>
</feature>
<comment type="subcellular location">
    <subcellularLocation>
        <location evidence="1">Cell inner membrane</location>
        <topology evidence="1">Multi-pass membrane protein</topology>
    </subcellularLocation>
</comment>
<evidence type="ECO:0000256" key="4">
    <source>
        <dbReference type="ARBA" id="ARBA00022989"/>
    </source>
</evidence>
<evidence type="ECO:0000256" key="3">
    <source>
        <dbReference type="ARBA" id="ARBA00022692"/>
    </source>
</evidence>
<feature type="transmembrane region" description="Helical" evidence="7">
    <location>
        <begin position="78"/>
        <end position="99"/>
    </location>
</feature>
<feature type="compositionally biased region" description="Polar residues" evidence="6">
    <location>
        <begin position="322"/>
        <end position="335"/>
    </location>
</feature>
<keyword evidence="10" id="KW-1185">Reference proteome</keyword>
<reference evidence="10" key="1">
    <citation type="journal article" date="2019" name="Int. J. Syst. Evol. Microbiol.">
        <title>The Global Catalogue of Microorganisms (GCM) 10K type strain sequencing project: providing services to taxonomists for standard genome sequencing and annotation.</title>
        <authorList>
            <consortium name="The Broad Institute Genomics Platform"/>
            <consortium name="The Broad Institute Genome Sequencing Center for Infectious Disease"/>
            <person name="Wu L."/>
            <person name="Ma J."/>
        </authorList>
    </citation>
    <scope>NUCLEOTIDE SEQUENCE [LARGE SCALE GENOMIC DNA]</scope>
    <source>
        <strain evidence="10">CGMCC 4.1799</strain>
    </source>
</reference>